<evidence type="ECO:0000313" key="2">
    <source>
        <dbReference type="Proteomes" id="UP001143856"/>
    </source>
</evidence>
<evidence type="ECO:0000313" key="1">
    <source>
        <dbReference type="EMBL" id="KAJ2988074.1"/>
    </source>
</evidence>
<keyword evidence="2" id="KW-1185">Reference proteome</keyword>
<dbReference type="Proteomes" id="UP001143856">
    <property type="component" value="Unassembled WGS sequence"/>
</dbReference>
<protein>
    <submittedName>
        <fullName evidence="1">Uncharacterized protein</fullName>
    </submittedName>
</protein>
<proteinExistence type="predicted"/>
<organism evidence="1 2">
    <name type="scientific">Xylaria curta</name>
    <dbReference type="NCBI Taxonomy" id="42375"/>
    <lineage>
        <taxon>Eukaryota</taxon>
        <taxon>Fungi</taxon>
        <taxon>Dikarya</taxon>
        <taxon>Ascomycota</taxon>
        <taxon>Pezizomycotina</taxon>
        <taxon>Sordariomycetes</taxon>
        <taxon>Xylariomycetidae</taxon>
        <taxon>Xylariales</taxon>
        <taxon>Xylariaceae</taxon>
        <taxon>Xylaria</taxon>
    </lineage>
</organism>
<dbReference type="EMBL" id="JAPDGR010000700">
    <property type="protein sequence ID" value="KAJ2988074.1"/>
    <property type="molecule type" value="Genomic_DNA"/>
</dbReference>
<comment type="caution">
    <text evidence="1">The sequence shown here is derived from an EMBL/GenBank/DDBJ whole genome shotgun (WGS) entry which is preliminary data.</text>
</comment>
<reference evidence="1" key="1">
    <citation type="submission" date="2022-10" db="EMBL/GenBank/DDBJ databases">
        <title>Genome Sequence of Xylaria curta.</title>
        <authorList>
            <person name="Buettner E."/>
        </authorList>
    </citation>
    <scope>NUCLEOTIDE SEQUENCE</scope>
    <source>
        <strain evidence="1">Babe10</strain>
    </source>
</reference>
<name>A0ACC1P818_9PEZI</name>
<gene>
    <name evidence="1" type="ORF">NUW58_g4167</name>
</gene>
<sequence length="262" mass="28637">MLTKETIKNYWNNAVLLYAHTYRGISPPTRNGSASYIPIDGAELKEHKAILAAFSPNADPWDNVNSISAALEKATHELNDPKHEVSADASQDGEVGEANSCHPSSAEESDSEAVRNTLHESDSETMRESDSDTVSESDSDDENGSHAVQDAPESQASDDELAQAELSDRELFNSPISCQDLSDGASDCNRSAEEDSGDRMLDCETDELAMGGRRNAGRYESGWQASNSINKSEIPPLKNARKRAMERDGDDFRLRKQVKIGQ</sequence>
<accession>A0ACC1P818</accession>